<comment type="caution">
    <text evidence="5">The sequence shown here is derived from an EMBL/GenBank/DDBJ whole genome shotgun (WGS) entry which is preliminary data.</text>
</comment>
<dbReference type="InterPro" id="IPR010985">
    <property type="entry name" value="Ribbon_hlx_hlx"/>
</dbReference>
<comment type="function">
    <text evidence="4">Antitoxin component of a type II toxin-antitoxin (TA) system. Neutralizes the effect of toxin ParE.</text>
</comment>
<dbReference type="InterPro" id="IPR038296">
    <property type="entry name" value="ParD_sf"/>
</dbReference>
<keyword evidence="3" id="KW-1277">Toxin-antitoxin system</keyword>
<dbReference type="NCBIfam" id="TIGR02606">
    <property type="entry name" value="antidote_CC2985"/>
    <property type="match status" value="1"/>
</dbReference>
<dbReference type="PANTHER" id="PTHR36582">
    <property type="entry name" value="ANTITOXIN PARD"/>
    <property type="match status" value="1"/>
</dbReference>
<dbReference type="Pfam" id="PF03693">
    <property type="entry name" value="ParD_antitoxin"/>
    <property type="match status" value="1"/>
</dbReference>
<evidence type="ECO:0000256" key="4">
    <source>
        <dbReference type="ARBA" id="ARBA00037106"/>
    </source>
</evidence>
<organism evidence="5 6">
    <name type="scientific">Candidatus Pantoea formicae</name>
    <dbReference type="NCBI Taxonomy" id="2608355"/>
    <lineage>
        <taxon>Bacteria</taxon>
        <taxon>Pseudomonadati</taxon>
        <taxon>Pseudomonadota</taxon>
        <taxon>Gammaproteobacteria</taxon>
        <taxon>Enterobacterales</taxon>
        <taxon>Erwiniaceae</taxon>
        <taxon>Pantoea</taxon>
    </lineage>
</organism>
<proteinExistence type="inferred from homology"/>
<dbReference type="CDD" id="cd22231">
    <property type="entry name" value="RHH_NikR_HicB-like"/>
    <property type="match status" value="1"/>
</dbReference>
<dbReference type="Proteomes" id="UP000780690">
    <property type="component" value="Unassembled WGS sequence"/>
</dbReference>
<evidence type="ECO:0000313" key="6">
    <source>
        <dbReference type="Proteomes" id="UP000780690"/>
    </source>
</evidence>
<gene>
    <name evidence="5" type="ORF">F3J38_19665</name>
</gene>
<dbReference type="SUPFAM" id="SSF47598">
    <property type="entry name" value="Ribbon-helix-helix"/>
    <property type="match status" value="1"/>
</dbReference>
<dbReference type="EMBL" id="VWXD01000007">
    <property type="protein sequence ID" value="NIF02252.1"/>
    <property type="molecule type" value="Genomic_DNA"/>
</dbReference>
<accession>A0ABX0QZ59</accession>
<sequence>MARTMTIDLGDELREFVESLVESGDYRTQSEVVRDSLRLLREKQAASKLENLRRLIQEGMDSGEPIPWDVDDFLRRAKARAGIYEKRNSDNTESE</sequence>
<dbReference type="InterPro" id="IPR022789">
    <property type="entry name" value="ParD"/>
</dbReference>
<evidence type="ECO:0000256" key="2">
    <source>
        <dbReference type="ARBA" id="ARBA00017940"/>
    </source>
</evidence>
<dbReference type="PANTHER" id="PTHR36582:SF2">
    <property type="entry name" value="ANTITOXIN PARD"/>
    <property type="match status" value="1"/>
</dbReference>
<evidence type="ECO:0000313" key="5">
    <source>
        <dbReference type="EMBL" id="NIF02252.1"/>
    </source>
</evidence>
<name>A0ABX0QZ59_9GAMM</name>
<reference evidence="5 6" key="1">
    <citation type="journal article" date="2019" name="bioRxiv">
        <title>Bacteria contribute to plant secondary compound degradation in a generalist herbivore system.</title>
        <authorList>
            <person name="Francoeur C.B."/>
            <person name="Khadempour L."/>
            <person name="Moreira-Soto R.D."/>
            <person name="Gotting K."/>
            <person name="Book A.J."/>
            <person name="Pinto-Tomas A.A."/>
            <person name="Keefover-Ring K."/>
            <person name="Currie C.R."/>
        </authorList>
    </citation>
    <scope>NUCLEOTIDE SEQUENCE [LARGE SCALE GENOMIC DNA]</scope>
    <source>
        <strain evidence="5 6">Acro-805</strain>
    </source>
</reference>
<protein>
    <recommendedName>
        <fullName evidence="2">Antitoxin ParD</fullName>
    </recommendedName>
</protein>
<comment type="similarity">
    <text evidence="1">Belongs to the ParD antitoxin family.</text>
</comment>
<dbReference type="RefSeq" id="WP_167141344.1">
    <property type="nucleotide sequence ID" value="NZ_VWXD01000007.1"/>
</dbReference>
<evidence type="ECO:0000256" key="3">
    <source>
        <dbReference type="ARBA" id="ARBA00022649"/>
    </source>
</evidence>
<evidence type="ECO:0000256" key="1">
    <source>
        <dbReference type="ARBA" id="ARBA00008580"/>
    </source>
</evidence>
<dbReference type="Gene3D" id="6.10.10.120">
    <property type="entry name" value="Antitoxin ParD1-like"/>
    <property type="match status" value="1"/>
</dbReference>
<keyword evidence="6" id="KW-1185">Reference proteome</keyword>